<feature type="transmembrane region" description="Helical" evidence="6">
    <location>
        <begin position="169"/>
        <end position="189"/>
    </location>
</feature>
<dbReference type="Pfam" id="PF02653">
    <property type="entry name" value="BPD_transp_2"/>
    <property type="match status" value="1"/>
</dbReference>
<dbReference type="Proteomes" id="UP000468591">
    <property type="component" value="Unassembled WGS sequence"/>
</dbReference>
<dbReference type="CDD" id="cd06581">
    <property type="entry name" value="TM_PBP1_LivM_like"/>
    <property type="match status" value="1"/>
</dbReference>
<sequence length="328" mass="35412">MLRERYINILILAGLVLIPAYAYFAEEPFTITLATRAVIFALAGVGLNLALGQGGLVSFGHAAYFGMGGYAMGILASHAQNYEPIMEVPFLIEGTNSMPVIWLVAIVMSALLALVIGALSLRTSGVYFIMVTLAFGQMFYYFTISWPAYGGEDGLSIYVRNQFPGLNTLDPIQFFGICFVILLAVLFLVDRINKSPFGLALNGAHQQEERALTVGINVYRVRLVAFVISGAITGLAGALFADLNRFVSPTMFSWQISGEIMIFIILGGVARLFGPVAGAALYIVLEHFLGGLSEYWFIYLGAILLFVVLFAKGGIIGGLSKKETGRAG</sequence>
<evidence type="ECO:0000256" key="3">
    <source>
        <dbReference type="ARBA" id="ARBA00022692"/>
    </source>
</evidence>
<evidence type="ECO:0000256" key="4">
    <source>
        <dbReference type="ARBA" id="ARBA00022989"/>
    </source>
</evidence>
<feature type="transmembrane region" description="Helical" evidence="6">
    <location>
        <begin position="7"/>
        <end position="24"/>
    </location>
</feature>
<dbReference type="EMBL" id="JAABNT010000012">
    <property type="protein sequence ID" value="NEK24116.1"/>
    <property type="molecule type" value="Genomic_DNA"/>
</dbReference>
<comment type="caution">
    <text evidence="7">The sequence shown here is derived from an EMBL/GenBank/DDBJ whole genome shotgun (WGS) entry which is preliminary data.</text>
</comment>
<feature type="transmembrane region" description="Helical" evidence="6">
    <location>
        <begin position="30"/>
        <end position="50"/>
    </location>
</feature>
<accession>A0A6P0CGB7</accession>
<dbReference type="GO" id="GO:0015658">
    <property type="term" value="F:branched-chain amino acid transmembrane transporter activity"/>
    <property type="evidence" value="ECO:0007669"/>
    <property type="project" value="InterPro"/>
</dbReference>
<evidence type="ECO:0000256" key="6">
    <source>
        <dbReference type="SAM" id="Phobius"/>
    </source>
</evidence>
<evidence type="ECO:0000256" key="1">
    <source>
        <dbReference type="ARBA" id="ARBA00004651"/>
    </source>
</evidence>
<dbReference type="GO" id="GO:0005886">
    <property type="term" value="C:plasma membrane"/>
    <property type="evidence" value="ECO:0007669"/>
    <property type="project" value="UniProtKB-SubCell"/>
</dbReference>
<keyword evidence="5 6" id="KW-0472">Membrane</keyword>
<feature type="transmembrane region" description="Helical" evidence="6">
    <location>
        <begin position="219"/>
        <end position="240"/>
    </location>
</feature>
<evidence type="ECO:0000313" key="7">
    <source>
        <dbReference type="EMBL" id="NEK24116.1"/>
    </source>
</evidence>
<keyword evidence="4 6" id="KW-1133">Transmembrane helix</keyword>
<name>A0A6P0CGB7_9RHOB</name>
<evidence type="ECO:0000256" key="5">
    <source>
        <dbReference type="ARBA" id="ARBA00023136"/>
    </source>
</evidence>
<dbReference type="AlphaFoldDB" id="A0A6P0CGB7"/>
<evidence type="ECO:0000256" key="2">
    <source>
        <dbReference type="ARBA" id="ARBA00022475"/>
    </source>
</evidence>
<feature type="transmembrane region" description="Helical" evidence="6">
    <location>
        <begin position="260"/>
        <end position="285"/>
    </location>
</feature>
<dbReference type="RefSeq" id="WP_164355042.1">
    <property type="nucleotide sequence ID" value="NZ_JAABNT010000012.1"/>
</dbReference>
<dbReference type="InterPro" id="IPR001851">
    <property type="entry name" value="ABC_transp_permease"/>
</dbReference>
<dbReference type="InterPro" id="IPR043428">
    <property type="entry name" value="LivM-like"/>
</dbReference>
<dbReference type="PANTHER" id="PTHR30482:SF17">
    <property type="entry name" value="ABC TRANSPORTER ATP-BINDING PROTEIN"/>
    <property type="match status" value="1"/>
</dbReference>
<keyword evidence="2" id="KW-1003">Cell membrane</keyword>
<feature type="transmembrane region" description="Helical" evidence="6">
    <location>
        <begin position="62"/>
        <end position="80"/>
    </location>
</feature>
<evidence type="ECO:0000313" key="8">
    <source>
        <dbReference type="Proteomes" id="UP000468591"/>
    </source>
</evidence>
<dbReference type="PANTHER" id="PTHR30482">
    <property type="entry name" value="HIGH-AFFINITY BRANCHED-CHAIN AMINO ACID TRANSPORT SYSTEM PERMEASE"/>
    <property type="match status" value="1"/>
</dbReference>
<protein>
    <submittedName>
        <fullName evidence="7">Branched-chain amino acid ABC transporter permease</fullName>
    </submittedName>
</protein>
<feature type="transmembrane region" description="Helical" evidence="6">
    <location>
        <begin position="100"/>
        <end position="119"/>
    </location>
</feature>
<organism evidence="7 8">
    <name type="scientific">Sulfitobacter sediminilitoris</name>
    <dbReference type="NCBI Taxonomy" id="2698830"/>
    <lineage>
        <taxon>Bacteria</taxon>
        <taxon>Pseudomonadati</taxon>
        <taxon>Pseudomonadota</taxon>
        <taxon>Alphaproteobacteria</taxon>
        <taxon>Rhodobacterales</taxon>
        <taxon>Roseobacteraceae</taxon>
        <taxon>Sulfitobacter</taxon>
    </lineage>
</organism>
<keyword evidence="3 6" id="KW-0812">Transmembrane</keyword>
<feature type="transmembrane region" description="Helical" evidence="6">
    <location>
        <begin position="297"/>
        <end position="319"/>
    </location>
</feature>
<gene>
    <name evidence="7" type="ORF">GV827_17145</name>
</gene>
<comment type="subcellular location">
    <subcellularLocation>
        <location evidence="1">Cell membrane</location>
        <topology evidence="1">Multi-pass membrane protein</topology>
    </subcellularLocation>
</comment>
<feature type="transmembrane region" description="Helical" evidence="6">
    <location>
        <begin position="126"/>
        <end position="149"/>
    </location>
</feature>
<reference evidence="7 8" key="1">
    <citation type="submission" date="2020-01" db="EMBL/GenBank/DDBJ databases">
        <title>Sulfitobacter sediminilitoris sp. nov., isolated from a tidal flat.</title>
        <authorList>
            <person name="Park S."/>
            <person name="Yoon J.-H."/>
        </authorList>
    </citation>
    <scope>NUCLEOTIDE SEQUENCE [LARGE SCALE GENOMIC DNA]</scope>
    <source>
        <strain evidence="7 8">JBTF-M27</strain>
    </source>
</reference>
<proteinExistence type="predicted"/>
<keyword evidence="8" id="KW-1185">Reference proteome</keyword>